<dbReference type="InterPro" id="IPR017853">
    <property type="entry name" value="GH"/>
</dbReference>
<sequence>MFNSLVKSKLKTLSLFFLFLFFTNEIIAEERGKNLNQVIIENAEMQLVFSAKGEAISLIHKETGQECLETGTNTPAFAITEYRPYDNELFLTYPAKPRTFGADTIYRIGNELIVGFEKIAYTATISLNITDNYIGFKLTNLDYEIEKFGIKRPTEIDEFTLLQLPVKKRRHMGEWLNVVWDDDVAVNLLATDEFARIDAFDRNNYHLLYAGMENRVKLMNVGAALITTQKDKLLDRIDQLEKDYNLPLGVESRRREEYKYSYYELRNVTTKNIDEHIAFAKEGGFRMIVLYYTDFALSMGHFPWRPEYPNGMDDLKFITQKIREAGMIPGFHIHYNKAARNDPYVSPVPDARLNLRRIFTLADSIDNSSDIIQIEENPEGCTLEEGRRLLKLGNELISYENYTTTFPYQFIGCKRGVLGSKIKPVEKGFKFGLLDVDTWPLFIRFDQNTSIQQELAERIAKIYDAAGFEFIYFDGAEDVHPPYWFHVARSQSIVYNAFKNAPLLSEGAIKSHYSWHIITRGNAFDLFAPEVIRQATQKYPMYAAQFTAQDFTSINFGWNDYLAPDSTKEGMQPDMYEYICSRAAAWDCPIALMGKLEELKAHPRTWDNLKIIRNWEDVRIGELLTEKQKEQLKQPDQEHILLKDEEGKFEFFTYQQIAKPANDSPDIKAFVFNRNGETWLCYWHIRGEAFLKIDVEKSKMRLFEEPGKELNFKENSDHSVVPVDNRRFMVFDLPVQKVTGLIQNAEVF</sequence>
<gene>
    <name evidence="1" type="ORF">SAMN05444280_1068</name>
</gene>
<dbReference type="SUPFAM" id="SSF51445">
    <property type="entry name" value="(Trans)glycosidases"/>
    <property type="match status" value="1"/>
</dbReference>
<dbReference type="STRING" id="1168035.SAMN05444280_1068"/>
<evidence type="ECO:0000313" key="1">
    <source>
        <dbReference type="EMBL" id="SHI78904.1"/>
    </source>
</evidence>
<keyword evidence="2" id="KW-1185">Reference proteome</keyword>
<protein>
    <submittedName>
        <fullName evidence="1">Uncharacterized protein</fullName>
    </submittedName>
</protein>
<dbReference type="RefSeq" id="WP_073166678.1">
    <property type="nucleotide sequence ID" value="NZ_FQZE01000006.1"/>
</dbReference>
<dbReference type="OrthoDB" id="2484068at2"/>
<name>A0A1M6E059_9BACT</name>
<organism evidence="1 2">
    <name type="scientific">Tangfeifania diversioriginum</name>
    <dbReference type="NCBI Taxonomy" id="1168035"/>
    <lineage>
        <taxon>Bacteria</taxon>
        <taxon>Pseudomonadati</taxon>
        <taxon>Bacteroidota</taxon>
        <taxon>Bacteroidia</taxon>
        <taxon>Marinilabiliales</taxon>
        <taxon>Prolixibacteraceae</taxon>
        <taxon>Tangfeifania</taxon>
    </lineage>
</organism>
<evidence type="ECO:0000313" key="2">
    <source>
        <dbReference type="Proteomes" id="UP000184050"/>
    </source>
</evidence>
<dbReference type="Proteomes" id="UP000184050">
    <property type="component" value="Unassembled WGS sequence"/>
</dbReference>
<dbReference type="AlphaFoldDB" id="A0A1M6E059"/>
<proteinExistence type="predicted"/>
<reference evidence="1 2" key="1">
    <citation type="submission" date="2016-11" db="EMBL/GenBank/DDBJ databases">
        <authorList>
            <person name="Jaros S."/>
            <person name="Januszkiewicz K."/>
            <person name="Wedrychowicz H."/>
        </authorList>
    </citation>
    <scope>NUCLEOTIDE SEQUENCE [LARGE SCALE GENOMIC DNA]</scope>
    <source>
        <strain evidence="1 2">DSM 27063</strain>
    </source>
</reference>
<dbReference type="EMBL" id="FQZE01000006">
    <property type="protein sequence ID" value="SHI78904.1"/>
    <property type="molecule type" value="Genomic_DNA"/>
</dbReference>
<accession>A0A1M6E059</accession>